<organism evidence="6 7">
    <name type="scientific">Henosepilachna vigintioctopunctata</name>
    <dbReference type="NCBI Taxonomy" id="420089"/>
    <lineage>
        <taxon>Eukaryota</taxon>
        <taxon>Metazoa</taxon>
        <taxon>Ecdysozoa</taxon>
        <taxon>Arthropoda</taxon>
        <taxon>Hexapoda</taxon>
        <taxon>Insecta</taxon>
        <taxon>Pterygota</taxon>
        <taxon>Neoptera</taxon>
        <taxon>Endopterygota</taxon>
        <taxon>Coleoptera</taxon>
        <taxon>Polyphaga</taxon>
        <taxon>Cucujiformia</taxon>
        <taxon>Coccinelloidea</taxon>
        <taxon>Coccinellidae</taxon>
        <taxon>Epilachninae</taxon>
        <taxon>Epilachnini</taxon>
        <taxon>Henosepilachna</taxon>
    </lineage>
</organism>
<evidence type="ECO:0000313" key="6">
    <source>
        <dbReference type="EMBL" id="KAK9884181.1"/>
    </source>
</evidence>
<feature type="compositionally biased region" description="Basic and acidic residues" evidence="5">
    <location>
        <begin position="408"/>
        <end position="422"/>
    </location>
</feature>
<reference evidence="6 7" key="1">
    <citation type="submission" date="2023-03" db="EMBL/GenBank/DDBJ databases">
        <title>Genome insight into feeding habits of ladybird beetles.</title>
        <authorList>
            <person name="Li H.-S."/>
            <person name="Huang Y.-H."/>
            <person name="Pang H."/>
        </authorList>
    </citation>
    <scope>NUCLEOTIDE SEQUENCE [LARGE SCALE GENOMIC DNA]</scope>
    <source>
        <strain evidence="6">SYSU_2023b</strain>
        <tissue evidence="6">Whole body</tissue>
    </source>
</reference>
<comment type="subcellular location">
    <subcellularLocation>
        <location evidence="1">Nucleus</location>
    </subcellularLocation>
</comment>
<feature type="region of interest" description="Disordered" evidence="5">
    <location>
        <begin position="287"/>
        <end position="309"/>
    </location>
</feature>
<proteinExistence type="inferred from homology"/>
<protein>
    <submittedName>
        <fullName evidence="6">Uncharacterized protein</fullName>
    </submittedName>
</protein>
<feature type="region of interest" description="Disordered" evidence="5">
    <location>
        <begin position="400"/>
        <end position="437"/>
    </location>
</feature>
<dbReference type="EMBL" id="JARQZJ010000092">
    <property type="protein sequence ID" value="KAK9884181.1"/>
    <property type="molecule type" value="Genomic_DNA"/>
</dbReference>
<dbReference type="GO" id="GO:0030688">
    <property type="term" value="C:preribosome, small subunit precursor"/>
    <property type="evidence" value="ECO:0007669"/>
    <property type="project" value="InterPro"/>
</dbReference>
<dbReference type="PANTHER" id="PTHR13026:SF0">
    <property type="entry name" value="RIBOSOMAL RNA PROCESSING 1B"/>
    <property type="match status" value="1"/>
</dbReference>
<dbReference type="AlphaFoldDB" id="A0AAW1UTR1"/>
<dbReference type="PANTHER" id="PTHR13026">
    <property type="entry name" value="NNP-1 PROTEIN NOVEL NUCLEAR PROTEIN 1 NOP52"/>
    <property type="match status" value="1"/>
</dbReference>
<evidence type="ECO:0000256" key="3">
    <source>
        <dbReference type="ARBA" id="ARBA00022552"/>
    </source>
</evidence>
<accession>A0AAW1UTR1</accession>
<gene>
    <name evidence="6" type="ORF">WA026_005135</name>
</gene>
<keyword evidence="3" id="KW-0698">rRNA processing</keyword>
<comment type="similarity">
    <text evidence="2">Belongs to the RRP1 family.</text>
</comment>
<keyword evidence="4" id="KW-0539">Nucleus</keyword>
<evidence type="ECO:0000256" key="4">
    <source>
        <dbReference type="ARBA" id="ARBA00023242"/>
    </source>
</evidence>
<evidence type="ECO:0000313" key="7">
    <source>
        <dbReference type="Proteomes" id="UP001431783"/>
    </source>
</evidence>
<feature type="compositionally biased region" description="Basic and acidic residues" evidence="5">
    <location>
        <begin position="469"/>
        <end position="483"/>
    </location>
</feature>
<feature type="compositionally biased region" description="Basic and acidic residues" evidence="5">
    <location>
        <begin position="543"/>
        <end position="552"/>
    </location>
</feature>
<feature type="region of interest" description="Disordered" evidence="5">
    <location>
        <begin position="455"/>
        <end position="485"/>
    </location>
</feature>
<dbReference type="InterPro" id="IPR010301">
    <property type="entry name" value="RRP1"/>
</dbReference>
<feature type="region of interest" description="Disordered" evidence="5">
    <location>
        <begin position="542"/>
        <end position="566"/>
    </location>
</feature>
<comment type="caution">
    <text evidence="6">The sequence shown here is derived from an EMBL/GenBank/DDBJ whole genome shotgun (WGS) entry which is preliminary data.</text>
</comment>
<keyword evidence="7" id="KW-1185">Reference proteome</keyword>
<dbReference type="Proteomes" id="UP001431783">
    <property type="component" value="Unassembled WGS sequence"/>
</dbReference>
<feature type="compositionally biased region" description="Acidic residues" evidence="5">
    <location>
        <begin position="423"/>
        <end position="436"/>
    </location>
</feature>
<evidence type="ECO:0000256" key="1">
    <source>
        <dbReference type="ARBA" id="ARBA00004123"/>
    </source>
</evidence>
<dbReference type="GO" id="GO:0006364">
    <property type="term" value="P:rRNA processing"/>
    <property type="evidence" value="ECO:0007669"/>
    <property type="project" value="UniProtKB-KW"/>
</dbReference>
<dbReference type="GO" id="GO:0005634">
    <property type="term" value="C:nucleus"/>
    <property type="evidence" value="ECO:0007669"/>
    <property type="project" value="UniProtKB-SubCell"/>
</dbReference>
<name>A0AAW1UTR1_9CUCU</name>
<dbReference type="Pfam" id="PF05997">
    <property type="entry name" value="Nop52"/>
    <property type="match status" value="1"/>
</dbReference>
<evidence type="ECO:0000256" key="2">
    <source>
        <dbReference type="ARBA" id="ARBA00006374"/>
    </source>
</evidence>
<evidence type="ECO:0000256" key="5">
    <source>
        <dbReference type="SAM" id="MobiDB-lite"/>
    </source>
</evidence>
<sequence length="681" mass="78834">MVVQQLCEMMEAREFSNVKPKKNKKDKKKILLGAQELKIARALAGNDKSIRDRALKSLKRWFYHRSQNFPFTEEDFMRLWKGLFYSMWMSDKALVQEECAENIADLLHQLPVDHSLKFFKCGLATLMSEWFGIDQLRLDKFMMFVRRLLRQSLMVLKKSNFNKQTVIHYGELLDCTIFDLKKKNAVGLFFHFTEIFWEELAKVTEGNLKPDLLNSFLTPFVKCLATSDDTRIIKHLQKFVFIHLMSQTNVGLEYQEKYNAWKKEGFPGTIHSMQKVEDIEDASCIDCNENKSSDEGQSSKSNKPLDPRAGRVDVELPQIVLNPKKVAALLLEYKFINGSSVPGRKAVTLLAQQFKKLANGNYPLGETNLKLEKSELNDMKLKKAVNRLVKFENKLLGKNSRSKKRKLDSKDMEHVAKKQKTEEEIEEREQEEGEDNFDAKLEEFIKNSEGSLQLEKKNKISTKKQNSSNKHEINSKKQKHQVETDTMDIETPIKKRIKKSDISDFIPESQFERNSGLWFVFNQSELDESDILDDSNSDLGNLTEDKIDDDRCTSNGSELFPKNPWDEPLQEGEYEISIPSKSYVKKLKNMSKKSTYNLQNLINKNLLKSQHSKKHSQSSTTPNYKRVKINTRLNQSQEFDDYHSQMLTSPAITFDASKKPGKPLLKTPTVNSPINPFYNQL</sequence>